<dbReference type="EMBL" id="JAAVMX010000003">
    <property type="protein sequence ID" value="KAF4510118.1"/>
    <property type="molecule type" value="Genomic_DNA"/>
</dbReference>
<name>A0A8H4PTM9_9HYPO</name>
<dbReference type="Proteomes" id="UP000557566">
    <property type="component" value="Unassembled WGS sequence"/>
</dbReference>
<protein>
    <submittedName>
        <fullName evidence="1">Uncharacterized protein</fullName>
    </submittedName>
</protein>
<proteinExistence type="predicted"/>
<sequence length="173" mass="19026">MSLLGLPRASRGPRMKAVWPACPGTPVLDLLLRANVGGAVPSRHAALDDGHAALDEPPRAIHVLRRSAEKTRARGLGFGGFDYASVWLWKRTAQLLTGRISNRLWMGDEDPHGYMYACKGRDWREPRNGKSSTRVSSAILTARLLRDMRNPGVSLVCPTWRSNGPPPPAVERV</sequence>
<dbReference type="AlphaFoldDB" id="A0A8H4PTM9"/>
<evidence type="ECO:0000313" key="1">
    <source>
        <dbReference type="EMBL" id="KAF4510118.1"/>
    </source>
</evidence>
<evidence type="ECO:0000313" key="2">
    <source>
        <dbReference type="Proteomes" id="UP000557566"/>
    </source>
</evidence>
<accession>A0A8H4PTM9</accession>
<comment type="caution">
    <text evidence="1">The sequence shown here is derived from an EMBL/GenBank/DDBJ whole genome shotgun (WGS) entry which is preliminary data.</text>
</comment>
<reference evidence="1 2" key="1">
    <citation type="journal article" date="2020" name="Genome Biol. Evol.">
        <title>A new high-quality draft genome assembly of the Chinese cordyceps Ophiocordyceps sinensis.</title>
        <authorList>
            <person name="Shu R."/>
            <person name="Zhang J."/>
            <person name="Meng Q."/>
            <person name="Zhang H."/>
            <person name="Zhou G."/>
            <person name="Li M."/>
            <person name="Wu P."/>
            <person name="Zhao Y."/>
            <person name="Chen C."/>
            <person name="Qin Q."/>
        </authorList>
    </citation>
    <scope>NUCLEOTIDE SEQUENCE [LARGE SCALE GENOMIC DNA]</scope>
    <source>
        <strain evidence="1 2">IOZ07</strain>
    </source>
</reference>
<gene>
    <name evidence="1" type="ORF">G6O67_002034</name>
</gene>
<keyword evidence="2" id="KW-1185">Reference proteome</keyword>
<organism evidence="1 2">
    <name type="scientific">Ophiocordyceps sinensis</name>
    <dbReference type="NCBI Taxonomy" id="72228"/>
    <lineage>
        <taxon>Eukaryota</taxon>
        <taxon>Fungi</taxon>
        <taxon>Dikarya</taxon>
        <taxon>Ascomycota</taxon>
        <taxon>Pezizomycotina</taxon>
        <taxon>Sordariomycetes</taxon>
        <taxon>Hypocreomycetidae</taxon>
        <taxon>Hypocreales</taxon>
        <taxon>Ophiocordycipitaceae</taxon>
        <taxon>Ophiocordyceps</taxon>
    </lineage>
</organism>